<accession>A0AAV8VKS4</accession>
<evidence type="ECO:0008006" key="4">
    <source>
        <dbReference type="Google" id="ProtNLM"/>
    </source>
</evidence>
<proteinExistence type="predicted"/>
<dbReference type="Proteomes" id="UP001159042">
    <property type="component" value="Unassembled WGS sequence"/>
</dbReference>
<protein>
    <recommendedName>
        <fullName evidence="4">Transposase</fullName>
    </recommendedName>
</protein>
<evidence type="ECO:0000313" key="3">
    <source>
        <dbReference type="Proteomes" id="UP001159042"/>
    </source>
</evidence>
<keyword evidence="3" id="KW-1185">Reference proteome</keyword>
<evidence type="ECO:0000256" key="1">
    <source>
        <dbReference type="SAM" id="MobiDB-lite"/>
    </source>
</evidence>
<reference evidence="2 3" key="1">
    <citation type="journal article" date="2023" name="Insect Mol. Biol.">
        <title>Genome sequencing provides insights into the evolution of gene families encoding plant cell wall-degrading enzymes in longhorned beetles.</title>
        <authorList>
            <person name="Shin N.R."/>
            <person name="Okamura Y."/>
            <person name="Kirsch R."/>
            <person name="Pauchet Y."/>
        </authorList>
    </citation>
    <scope>NUCLEOTIDE SEQUENCE [LARGE SCALE GENOMIC DNA]</scope>
    <source>
        <strain evidence="2">EAD_L_NR</strain>
    </source>
</reference>
<comment type="caution">
    <text evidence="2">The sequence shown here is derived from an EMBL/GenBank/DDBJ whole genome shotgun (WGS) entry which is preliminary data.</text>
</comment>
<organism evidence="2 3">
    <name type="scientific">Exocentrus adspersus</name>
    <dbReference type="NCBI Taxonomy" id="1586481"/>
    <lineage>
        <taxon>Eukaryota</taxon>
        <taxon>Metazoa</taxon>
        <taxon>Ecdysozoa</taxon>
        <taxon>Arthropoda</taxon>
        <taxon>Hexapoda</taxon>
        <taxon>Insecta</taxon>
        <taxon>Pterygota</taxon>
        <taxon>Neoptera</taxon>
        <taxon>Endopterygota</taxon>
        <taxon>Coleoptera</taxon>
        <taxon>Polyphaga</taxon>
        <taxon>Cucujiformia</taxon>
        <taxon>Chrysomeloidea</taxon>
        <taxon>Cerambycidae</taxon>
        <taxon>Lamiinae</taxon>
        <taxon>Acanthocinini</taxon>
        <taxon>Exocentrus</taxon>
    </lineage>
</organism>
<dbReference type="AlphaFoldDB" id="A0AAV8VKS4"/>
<feature type="region of interest" description="Disordered" evidence="1">
    <location>
        <begin position="58"/>
        <end position="90"/>
    </location>
</feature>
<name>A0AAV8VKS4_9CUCU</name>
<gene>
    <name evidence="2" type="ORF">NQ315_017383</name>
</gene>
<sequence length="116" mass="13017">MPGRANNGQSRQLILNAIDYFTREKGNSGPLVSVNEVHQRVAEALQVSLRTVSRICGERQKGIPVETPGQKRNKPKKKSEDSPDGIKTSVRNTIYDMKQNEKHVTIKSLVYCVLLQ</sequence>
<dbReference type="EMBL" id="JANEYG010000066">
    <property type="protein sequence ID" value="KAJ8914684.1"/>
    <property type="molecule type" value="Genomic_DNA"/>
</dbReference>
<evidence type="ECO:0000313" key="2">
    <source>
        <dbReference type="EMBL" id="KAJ8914684.1"/>
    </source>
</evidence>